<dbReference type="Pfam" id="PF12704">
    <property type="entry name" value="MacB_PCD"/>
    <property type="match status" value="1"/>
</dbReference>
<dbReference type="PANTHER" id="PTHR30287:SF1">
    <property type="entry name" value="INNER MEMBRANE PROTEIN"/>
    <property type="match status" value="1"/>
</dbReference>
<evidence type="ECO:0000256" key="3">
    <source>
        <dbReference type="ARBA" id="ARBA00022692"/>
    </source>
</evidence>
<comment type="subcellular location">
    <subcellularLocation>
        <location evidence="1">Cell membrane</location>
        <topology evidence="1">Multi-pass membrane protein</topology>
    </subcellularLocation>
</comment>
<feature type="transmembrane region" description="Helical" evidence="6">
    <location>
        <begin position="412"/>
        <end position="435"/>
    </location>
</feature>
<evidence type="ECO:0000256" key="6">
    <source>
        <dbReference type="SAM" id="Phobius"/>
    </source>
</evidence>
<name>A0ABT9HU74_9GAMM</name>
<dbReference type="EMBL" id="JAPJDZ010000002">
    <property type="protein sequence ID" value="MDP5134677.1"/>
    <property type="molecule type" value="Genomic_DNA"/>
</dbReference>
<feature type="transmembrane region" description="Helical" evidence="6">
    <location>
        <begin position="305"/>
        <end position="327"/>
    </location>
</feature>
<feature type="domain" description="MacB-like periplasmic core" evidence="8">
    <location>
        <begin position="23"/>
        <end position="225"/>
    </location>
</feature>
<comment type="caution">
    <text evidence="9">The sequence shown here is derived from an EMBL/GenBank/DDBJ whole genome shotgun (WGS) entry which is preliminary data.</text>
</comment>
<proteinExistence type="predicted"/>
<evidence type="ECO:0000256" key="2">
    <source>
        <dbReference type="ARBA" id="ARBA00022475"/>
    </source>
</evidence>
<keyword evidence="5 6" id="KW-0472">Membrane</keyword>
<evidence type="ECO:0000256" key="5">
    <source>
        <dbReference type="ARBA" id="ARBA00023136"/>
    </source>
</evidence>
<feature type="transmembrane region" description="Helical" evidence="6">
    <location>
        <begin position="744"/>
        <end position="768"/>
    </location>
</feature>
<keyword evidence="2" id="KW-1003">Cell membrane</keyword>
<evidence type="ECO:0000259" key="7">
    <source>
        <dbReference type="Pfam" id="PF02687"/>
    </source>
</evidence>
<feature type="transmembrane region" description="Helical" evidence="6">
    <location>
        <begin position="385"/>
        <end position="406"/>
    </location>
</feature>
<evidence type="ECO:0000313" key="9">
    <source>
        <dbReference type="EMBL" id="MDP5134677.1"/>
    </source>
</evidence>
<evidence type="ECO:0000313" key="10">
    <source>
        <dbReference type="Proteomes" id="UP001231109"/>
    </source>
</evidence>
<feature type="transmembrane region" description="Helical" evidence="6">
    <location>
        <begin position="347"/>
        <end position="364"/>
    </location>
</feature>
<feature type="domain" description="ABC3 transporter permease C-terminal" evidence="7">
    <location>
        <begin position="257"/>
        <end position="372"/>
    </location>
</feature>
<sequence>MWASIAWRLFWRELRRGELWVIAFALFLAVGSVVSLSGITQGVQSALMQRSAQFTAADKVLRSSQPFNMELIAQAEQFNVQSARQMQFDSMLFASDMMQLATIKAVDDAYPLRGTLELKQSDNISVGEQAQLSPGYLYLEARLFDLLKLTVGDSLELGMSNFIVGGVIVNEPDAPLSVFGGAPRVLMHIDDVAATQIVQPGSRIAYRYLFAGENADLAQFEAQVEPQLSVHQRWQKMDRESAIGSALERAERFLLLAGLLGIVLAACAAAVAASRYAQRHTKAVAVIKALGATTAQIRLIYGSHLLLVVLFSLLCGVIAGQLAVSGAQLGIQQYLTDYRAEFSWRPLWLGCLTGLVCATLFAARPMWRLANTAAIEVLKQPETQFVLDKLQLITGALAIWGLMWLFSGELVLSIGLFLLCAVFAALLMVTAATLVKLTKPASAGQSSAGKLALANLRRRLWANSFQLITFSLAIFLALLLYFLRAELIGQWQRQIPQGAPNHFLVNITEQQRSILNDFAQTHQITLDKYYPVVRGRLLSINDEKLQQESSKEDRSEQRVGIGRELNLTWLAALPENNQVTSGSWFSADAQAQVSIESELAQRLDISLGDNLAFSIGGQQLSASVSSIRKVDWNSLQPNFYMILSPDLLAEFPATYITAFYLEAGREQLLNQLARLMPTVTVISVDNIIKQVNGIIDQVTIALSFILVIICFAAGLVLVAQVQATLEQREQELAILRTLGARYAFLRNALVLEFAMLGAMAGVFATVLAEAMLLIVQQRVFNLPFTLHYTLWWLGPLLGVILVTTLGWWQLKRLLRIPGAQLMRRVLQG</sequence>
<protein>
    <submittedName>
        <fullName evidence="9">FtsX-like permease family protein</fullName>
    </submittedName>
</protein>
<keyword evidence="10" id="KW-1185">Reference proteome</keyword>
<evidence type="ECO:0000256" key="1">
    <source>
        <dbReference type="ARBA" id="ARBA00004651"/>
    </source>
</evidence>
<feature type="transmembrane region" description="Helical" evidence="6">
    <location>
        <begin position="253"/>
        <end position="273"/>
    </location>
</feature>
<feature type="transmembrane region" description="Helical" evidence="6">
    <location>
        <begin position="460"/>
        <end position="483"/>
    </location>
</feature>
<dbReference type="InterPro" id="IPR038766">
    <property type="entry name" value="Membrane_comp_ABC_pdt"/>
</dbReference>
<dbReference type="InterPro" id="IPR025857">
    <property type="entry name" value="MacB_PCD"/>
</dbReference>
<organism evidence="9 10">
    <name type="scientific">Rheinheimera baltica</name>
    <dbReference type="NCBI Taxonomy" id="67576"/>
    <lineage>
        <taxon>Bacteria</taxon>
        <taxon>Pseudomonadati</taxon>
        <taxon>Pseudomonadota</taxon>
        <taxon>Gammaproteobacteria</taxon>
        <taxon>Chromatiales</taxon>
        <taxon>Chromatiaceae</taxon>
        <taxon>Rheinheimera</taxon>
    </lineage>
</organism>
<dbReference type="RefSeq" id="WP_305973374.1">
    <property type="nucleotide sequence ID" value="NZ_JAPJDY010000001.1"/>
</dbReference>
<dbReference type="InterPro" id="IPR003838">
    <property type="entry name" value="ABC3_permease_C"/>
</dbReference>
<gene>
    <name evidence="9" type="ORF">ORJ04_01770</name>
</gene>
<feature type="domain" description="ABC3 transporter permease C-terminal" evidence="7">
    <location>
        <begin position="704"/>
        <end position="817"/>
    </location>
</feature>
<dbReference type="Proteomes" id="UP001231109">
    <property type="component" value="Unassembled WGS sequence"/>
</dbReference>
<feature type="transmembrane region" description="Helical" evidence="6">
    <location>
        <begin position="700"/>
        <end position="723"/>
    </location>
</feature>
<dbReference type="PANTHER" id="PTHR30287">
    <property type="entry name" value="MEMBRANE COMPONENT OF PREDICTED ABC SUPERFAMILY METABOLITE UPTAKE TRANSPORTER"/>
    <property type="match status" value="1"/>
</dbReference>
<reference evidence="9 10" key="1">
    <citation type="submission" date="2022-11" db="EMBL/GenBank/DDBJ databases">
        <title>Viruses from the air-sea interface of a natural surface slick.</title>
        <authorList>
            <person name="Rahlff J."/>
            <person name="Holmfeldt K."/>
        </authorList>
    </citation>
    <scope>NUCLEOTIDE SEQUENCE [LARGE SCALE GENOMIC DNA]</scope>
    <source>
        <strain evidence="9 10">SMS4</strain>
    </source>
</reference>
<keyword evidence="4 6" id="KW-1133">Transmembrane helix</keyword>
<keyword evidence="3 6" id="KW-0812">Transmembrane</keyword>
<dbReference type="Pfam" id="PF02687">
    <property type="entry name" value="FtsX"/>
    <property type="match status" value="2"/>
</dbReference>
<evidence type="ECO:0000256" key="4">
    <source>
        <dbReference type="ARBA" id="ARBA00022989"/>
    </source>
</evidence>
<evidence type="ECO:0000259" key="8">
    <source>
        <dbReference type="Pfam" id="PF12704"/>
    </source>
</evidence>
<feature type="transmembrane region" description="Helical" evidence="6">
    <location>
        <begin position="788"/>
        <end position="808"/>
    </location>
</feature>
<accession>A0ABT9HU74</accession>